<keyword evidence="7" id="KW-1185">Reference proteome</keyword>
<dbReference type="InterPro" id="IPR009056">
    <property type="entry name" value="Cyt_c-like_dom"/>
</dbReference>
<feature type="region of interest" description="Disordered" evidence="4">
    <location>
        <begin position="197"/>
        <end position="253"/>
    </location>
</feature>
<dbReference type="PANTHER" id="PTHR40394:SF2">
    <property type="entry name" value="QUINOL:CYTOCHROME C OXIDOREDUCTASE MEMBRANE PROTEIN"/>
    <property type="match status" value="1"/>
</dbReference>
<feature type="compositionally biased region" description="Basic and acidic residues" evidence="4">
    <location>
        <begin position="213"/>
        <end position="229"/>
    </location>
</feature>
<sequence length="253" mass="28486">MKSLFRIITLIAVSLVAVSCFQEKGRNYQYFPNMYKSASYETYLEYDGDLFENGQEAKLPVEGTVSRGWMPYEYEDSNEGYQNAKANLSNPLPYTEDNVNEGKALYTIYCAICHGDKGDGKGTLAQREKILGIPAYNDAGRAITEGSIYHVMFYGLNNMGSYAVQTNEFERWQIAHYVLDLKRNLNGEPQREFEDAEIENASSMKKGIALRDAQVEHSNEKDSLAKGQDENSASATDDHEASEMSNHETSENN</sequence>
<dbReference type="RefSeq" id="WP_219040734.1">
    <property type="nucleotide sequence ID" value="NZ_JAHWDF010000012.1"/>
</dbReference>
<dbReference type="PROSITE" id="PS51007">
    <property type="entry name" value="CYTC"/>
    <property type="match status" value="1"/>
</dbReference>
<reference evidence="6 7" key="1">
    <citation type="submission" date="2021-07" db="EMBL/GenBank/DDBJ databases">
        <title>Mesonia aestuariivivens sp. nov., isolated from a tidal flat.</title>
        <authorList>
            <person name="Kim Y.-O."/>
            <person name="Yoon J.-H."/>
        </authorList>
    </citation>
    <scope>NUCLEOTIDE SEQUENCE [LARGE SCALE GENOMIC DNA]</scope>
    <source>
        <strain evidence="6 7">JHPTF-M18</strain>
    </source>
</reference>
<dbReference type="PANTHER" id="PTHR40394">
    <property type="entry name" value="LIPOPROTEIN-RELATED"/>
    <property type="match status" value="1"/>
</dbReference>
<feature type="domain" description="Cytochrome c" evidence="5">
    <location>
        <begin position="97"/>
        <end position="182"/>
    </location>
</feature>
<proteinExistence type="predicted"/>
<dbReference type="PROSITE" id="PS51257">
    <property type="entry name" value="PROKAR_LIPOPROTEIN"/>
    <property type="match status" value="1"/>
</dbReference>
<comment type="caution">
    <text evidence="6">The sequence shown here is derived from an EMBL/GenBank/DDBJ whole genome shotgun (WGS) entry which is preliminary data.</text>
</comment>
<feature type="compositionally biased region" description="Basic and acidic residues" evidence="4">
    <location>
        <begin position="236"/>
        <end position="253"/>
    </location>
</feature>
<keyword evidence="1 3" id="KW-0479">Metal-binding</keyword>
<evidence type="ECO:0000256" key="3">
    <source>
        <dbReference type="PROSITE-ProRule" id="PRU00433"/>
    </source>
</evidence>
<evidence type="ECO:0000259" key="5">
    <source>
        <dbReference type="PROSITE" id="PS51007"/>
    </source>
</evidence>
<gene>
    <name evidence="6" type="ORF">KW502_11660</name>
</gene>
<organism evidence="6 7">
    <name type="scientific">Mesonia aestuariivivens</name>
    <dbReference type="NCBI Taxonomy" id="2796128"/>
    <lineage>
        <taxon>Bacteria</taxon>
        <taxon>Pseudomonadati</taxon>
        <taxon>Bacteroidota</taxon>
        <taxon>Flavobacteriia</taxon>
        <taxon>Flavobacteriales</taxon>
        <taxon>Flavobacteriaceae</taxon>
        <taxon>Mesonia</taxon>
    </lineage>
</organism>
<dbReference type="Proteomes" id="UP000719267">
    <property type="component" value="Unassembled WGS sequence"/>
</dbReference>
<evidence type="ECO:0000256" key="1">
    <source>
        <dbReference type="ARBA" id="ARBA00022723"/>
    </source>
</evidence>
<evidence type="ECO:0000313" key="7">
    <source>
        <dbReference type="Proteomes" id="UP000719267"/>
    </source>
</evidence>
<keyword evidence="3" id="KW-0349">Heme</keyword>
<dbReference type="EMBL" id="JAHWDF010000012">
    <property type="protein sequence ID" value="MBW2962455.1"/>
    <property type="molecule type" value="Genomic_DNA"/>
</dbReference>
<dbReference type="Pfam" id="PF13442">
    <property type="entry name" value="Cytochrome_CBB3"/>
    <property type="match status" value="1"/>
</dbReference>
<accession>A0ABS6W3L8</accession>
<evidence type="ECO:0000256" key="4">
    <source>
        <dbReference type="SAM" id="MobiDB-lite"/>
    </source>
</evidence>
<protein>
    <submittedName>
        <fullName evidence="6">Cytochrome c</fullName>
    </submittedName>
</protein>
<evidence type="ECO:0000313" key="6">
    <source>
        <dbReference type="EMBL" id="MBW2962455.1"/>
    </source>
</evidence>
<evidence type="ECO:0000256" key="2">
    <source>
        <dbReference type="ARBA" id="ARBA00023004"/>
    </source>
</evidence>
<name>A0ABS6W3L8_9FLAO</name>
<keyword evidence="2 3" id="KW-0408">Iron</keyword>